<evidence type="ECO:0000256" key="5">
    <source>
        <dbReference type="ARBA" id="ARBA00022692"/>
    </source>
</evidence>
<evidence type="ECO:0000256" key="11">
    <source>
        <dbReference type="ARBA" id="ARBA00024803"/>
    </source>
</evidence>
<evidence type="ECO:0000256" key="3">
    <source>
        <dbReference type="ARBA" id="ARBA00015087"/>
    </source>
</evidence>
<dbReference type="PANTHER" id="PTHR14605">
    <property type="entry name" value="CHST5 PROTEIN"/>
    <property type="match status" value="1"/>
</dbReference>
<keyword evidence="4" id="KW-1003">Cell membrane</keyword>
<dbReference type="PANTHER" id="PTHR14605:SF1">
    <property type="entry name" value="TRANSMEMBRANE PROTEIN 231"/>
    <property type="match status" value="1"/>
</dbReference>
<evidence type="ECO:0000256" key="1">
    <source>
        <dbReference type="ARBA" id="ARBA00004272"/>
    </source>
</evidence>
<dbReference type="InterPro" id="IPR019306">
    <property type="entry name" value="TMEM231"/>
</dbReference>
<evidence type="ECO:0000256" key="2">
    <source>
        <dbReference type="ARBA" id="ARBA00009082"/>
    </source>
</evidence>
<keyword evidence="10" id="KW-0966">Cell projection</keyword>
<keyword evidence="5 12" id="KW-0812">Transmembrane</keyword>
<evidence type="ECO:0000256" key="9">
    <source>
        <dbReference type="ARBA" id="ARBA00023180"/>
    </source>
</evidence>
<feature type="transmembrane region" description="Helical" evidence="12">
    <location>
        <begin position="20"/>
        <end position="42"/>
    </location>
</feature>
<dbReference type="GO" id="GO:0060170">
    <property type="term" value="C:ciliary membrane"/>
    <property type="evidence" value="ECO:0007669"/>
    <property type="project" value="UniProtKB-SubCell"/>
</dbReference>
<keyword evidence="8 12" id="KW-0472">Membrane</keyword>
<comment type="function">
    <text evidence="11">Transmembrane component of the tectonic-like complex, a complex localized at the transition zone of primary cilia and acting as a barrier that prevents diffusion of transmembrane proteins between the cilia and plasma membranes. Required for ciliogenesis and sonic hedgehog/SHH signaling.</text>
</comment>
<comment type="caution">
    <text evidence="13">The sequence shown here is derived from an EMBL/GenBank/DDBJ whole genome shotgun (WGS) entry which is preliminary data.</text>
</comment>
<dbReference type="Pfam" id="PF10149">
    <property type="entry name" value="TM231"/>
    <property type="match status" value="2"/>
</dbReference>
<dbReference type="Proteomes" id="UP001212841">
    <property type="component" value="Unassembled WGS sequence"/>
</dbReference>
<dbReference type="EMBL" id="JADGJD010000502">
    <property type="protein sequence ID" value="KAJ3050533.1"/>
    <property type="molecule type" value="Genomic_DNA"/>
</dbReference>
<evidence type="ECO:0000256" key="6">
    <source>
        <dbReference type="ARBA" id="ARBA00022989"/>
    </source>
</evidence>
<name>A0AAD5SDF8_9FUNG</name>
<organism evidence="13 14">
    <name type="scientific">Rhizophlyctis rosea</name>
    <dbReference type="NCBI Taxonomy" id="64517"/>
    <lineage>
        <taxon>Eukaryota</taxon>
        <taxon>Fungi</taxon>
        <taxon>Fungi incertae sedis</taxon>
        <taxon>Chytridiomycota</taxon>
        <taxon>Chytridiomycota incertae sedis</taxon>
        <taxon>Chytridiomycetes</taxon>
        <taxon>Rhizophlyctidales</taxon>
        <taxon>Rhizophlyctidaceae</taxon>
        <taxon>Rhizophlyctis</taxon>
    </lineage>
</organism>
<dbReference type="GO" id="GO:0032880">
    <property type="term" value="P:regulation of protein localization"/>
    <property type="evidence" value="ECO:0007669"/>
    <property type="project" value="TreeGrafter"/>
</dbReference>
<evidence type="ECO:0000313" key="13">
    <source>
        <dbReference type="EMBL" id="KAJ3050533.1"/>
    </source>
</evidence>
<protein>
    <recommendedName>
        <fullName evidence="3">Transmembrane protein 231</fullName>
    </recommendedName>
</protein>
<evidence type="ECO:0000256" key="12">
    <source>
        <dbReference type="SAM" id="Phobius"/>
    </source>
</evidence>
<evidence type="ECO:0000256" key="4">
    <source>
        <dbReference type="ARBA" id="ARBA00022475"/>
    </source>
</evidence>
<evidence type="ECO:0000256" key="7">
    <source>
        <dbReference type="ARBA" id="ARBA00023069"/>
    </source>
</evidence>
<keyword evidence="14" id="KW-1185">Reference proteome</keyword>
<accession>A0AAD5SDF8</accession>
<gene>
    <name evidence="13" type="ORF">HK097_008517</name>
</gene>
<sequence>MLTVYSTPYSRRFQSPILSLTTLTALLFILAAIILPFVFAYASGCKFFCRVQDEPSLLIRSIEAAFWLKEQSLRTQPSVQFTKEVVCVLEGTRVGGGAPVLIAWSTDEGWNMVMGGGAGRVVSVKTAEVDANKDGVNEYLTVNLRVPLLAGERVSRVRVGVGLRYDLMNPLRFQTHSLALLDLSTPLPSTSLDITGDLTVVQRKLLRAKSQNVEYDVPPIDFAMNGRKGVGGWWKDMWSRYFDRDVYTTLQNTASHFSTSPPLPPTPSQPPPPFTLSLKIRYTPTYISYIPTPWQTLKNAWIQYLSYFLLVAAALWVLWGWMVTHGVLDCWVKGDYVPVPRGGVGKSSGYVF</sequence>
<keyword evidence="7" id="KW-0969">Cilium</keyword>
<comment type="subcellular location">
    <subcellularLocation>
        <location evidence="1">Cell projection</location>
        <location evidence="1">Cilium membrane</location>
        <topology evidence="1">Multi-pass membrane protein</topology>
    </subcellularLocation>
</comment>
<keyword evidence="9" id="KW-0325">Glycoprotein</keyword>
<dbReference type="AlphaFoldDB" id="A0AAD5SDF8"/>
<evidence type="ECO:0000313" key="14">
    <source>
        <dbReference type="Proteomes" id="UP001212841"/>
    </source>
</evidence>
<keyword evidence="6 12" id="KW-1133">Transmembrane helix</keyword>
<comment type="similarity">
    <text evidence="2">Belongs to the TMEM231 family.</text>
</comment>
<proteinExistence type="inferred from homology"/>
<evidence type="ECO:0000256" key="10">
    <source>
        <dbReference type="ARBA" id="ARBA00023273"/>
    </source>
</evidence>
<dbReference type="GO" id="GO:0060271">
    <property type="term" value="P:cilium assembly"/>
    <property type="evidence" value="ECO:0007669"/>
    <property type="project" value="TreeGrafter"/>
</dbReference>
<reference evidence="13" key="1">
    <citation type="submission" date="2020-05" db="EMBL/GenBank/DDBJ databases">
        <title>Phylogenomic resolution of chytrid fungi.</title>
        <authorList>
            <person name="Stajich J.E."/>
            <person name="Amses K."/>
            <person name="Simmons R."/>
            <person name="Seto K."/>
            <person name="Myers J."/>
            <person name="Bonds A."/>
            <person name="Quandt C.A."/>
            <person name="Barry K."/>
            <person name="Liu P."/>
            <person name="Grigoriev I."/>
            <person name="Longcore J.E."/>
            <person name="James T.Y."/>
        </authorList>
    </citation>
    <scope>NUCLEOTIDE SEQUENCE</scope>
    <source>
        <strain evidence="13">JEL0318</strain>
    </source>
</reference>
<evidence type="ECO:0000256" key="8">
    <source>
        <dbReference type="ARBA" id="ARBA00023136"/>
    </source>
</evidence>
<feature type="transmembrane region" description="Helical" evidence="12">
    <location>
        <begin position="304"/>
        <end position="322"/>
    </location>
</feature>
<dbReference type="GO" id="GO:0035869">
    <property type="term" value="C:ciliary transition zone"/>
    <property type="evidence" value="ECO:0007669"/>
    <property type="project" value="TreeGrafter"/>
</dbReference>